<sequence length="461" mass="49993">MPLPRLLLENARFLEHGPDGLAVLRLGAIAVEGERIAAILPEPAPAGFDDFERIDCTGRAVSPGLINAHTHTVLLTLRGTVEDIEGNLVYQYMVPASYLLEPHERAAIARLGCVEAIRSGSTTLVDPLRLVDDYAEAMADSGLRLWLCESAADALTREVGEGGAGRYRYDRAWGQTFLDRSRALIGRWHGAREGRVEVLVAAHGPDNCSPWMLAELKKLAAETGLRRTIHLSQVVSEVEQVRAAHGQTSTEYLRDNDWLGDDLLAVHWTFCTEDDVRILAEHGVHLAHCPASMSAKGPHRLPMRAILENGVNIALGTDNMTEDMFHAMKLGLVVHRGAYGRSTVPSPQQVFNCATTNAARALGRDDIGRIAVGAKADLTLFDLGAPALVPRISLVSNLVHYGHPGVVTDVMVGGRFLMRAGRLTTIDEAAAIAEAQAATDAMWARFAEQETTVPLPLRDAV</sequence>
<dbReference type="Proteomes" id="UP001239909">
    <property type="component" value="Unassembled WGS sequence"/>
</dbReference>
<dbReference type="PANTHER" id="PTHR43794">
    <property type="entry name" value="AMINOHYDROLASE SSNA-RELATED"/>
    <property type="match status" value="1"/>
</dbReference>
<name>A0ABQ6LDY4_9RHOB</name>
<dbReference type="SUPFAM" id="SSF51556">
    <property type="entry name" value="Metallo-dependent hydrolases"/>
    <property type="match status" value="1"/>
</dbReference>
<reference evidence="4 5" key="1">
    <citation type="submission" date="2023-04" db="EMBL/GenBank/DDBJ databases">
        <title>Marinoamorphus aggregata gen. nov., sp. Nov., isolate from tissue of brittle star Ophioplocus japonicus.</title>
        <authorList>
            <person name="Kawano K."/>
            <person name="Sawayama S."/>
            <person name="Nakagawa S."/>
        </authorList>
    </citation>
    <scope>NUCLEOTIDE SEQUENCE [LARGE SCALE GENOMIC DNA]</scope>
    <source>
        <strain evidence="4 5">NKW23</strain>
    </source>
</reference>
<proteinExistence type="inferred from homology"/>
<organism evidence="4 5">
    <name type="scientific">Paralimibaculum aggregatum</name>
    <dbReference type="NCBI Taxonomy" id="3036245"/>
    <lineage>
        <taxon>Bacteria</taxon>
        <taxon>Pseudomonadati</taxon>
        <taxon>Pseudomonadota</taxon>
        <taxon>Alphaproteobacteria</taxon>
        <taxon>Rhodobacterales</taxon>
        <taxon>Paracoccaceae</taxon>
        <taxon>Paralimibaculum</taxon>
    </lineage>
</organism>
<dbReference type="InterPro" id="IPR050287">
    <property type="entry name" value="MTA/SAH_deaminase"/>
</dbReference>
<dbReference type="Gene3D" id="3.20.20.140">
    <property type="entry name" value="Metal-dependent hydrolases"/>
    <property type="match status" value="1"/>
</dbReference>
<dbReference type="InterPro" id="IPR011059">
    <property type="entry name" value="Metal-dep_hydrolase_composite"/>
</dbReference>
<dbReference type="EMBL" id="BSYI01000004">
    <property type="protein sequence ID" value="GMG81570.1"/>
    <property type="molecule type" value="Genomic_DNA"/>
</dbReference>
<keyword evidence="2" id="KW-0378">Hydrolase</keyword>
<accession>A0ABQ6LDY4</accession>
<dbReference type="InterPro" id="IPR032466">
    <property type="entry name" value="Metal_Hydrolase"/>
</dbReference>
<dbReference type="RefSeq" id="WP_285670230.1">
    <property type="nucleotide sequence ID" value="NZ_BSYI01000004.1"/>
</dbReference>
<evidence type="ECO:0000313" key="4">
    <source>
        <dbReference type="EMBL" id="GMG81570.1"/>
    </source>
</evidence>
<dbReference type="Gene3D" id="2.30.40.10">
    <property type="entry name" value="Urease, subunit C, domain 1"/>
    <property type="match status" value="1"/>
</dbReference>
<comment type="similarity">
    <text evidence="1">Belongs to the metallo-dependent hydrolases superfamily. ATZ/TRZ family.</text>
</comment>
<dbReference type="Pfam" id="PF01979">
    <property type="entry name" value="Amidohydro_1"/>
    <property type="match status" value="1"/>
</dbReference>
<dbReference type="SUPFAM" id="SSF51338">
    <property type="entry name" value="Composite domain of metallo-dependent hydrolases"/>
    <property type="match status" value="1"/>
</dbReference>
<gene>
    <name evidence="4" type="ORF">LNKW23_07830</name>
</gene>
<evidence type="ECO:0000256" key="1">
    <source>
        <dbReference type="ARBA" id="ARBA00006745"/>
    </source>
</evidence>
<comment type="caution">
    <text evidence="4">The sequence shown here is derived from an EMBL/GenBank/DDBJ whole genome shotgun (WGS) entry which is preliminary data.</text>
</comment>
<evidence type="ECO:0000313" key="5">
    <source>
        <dbReference type="Proteomes" id="UP001239909"/>
    </source>
</evidence>
<dbReference type="PANTHER" id="PTHR43794:SF11">
    <property type="entry name" value="AMIDOHYDROLASE-RELATED DOMAIN-CONTAINING PROTEIN"/>
    <property type="match status" value="1"/>
</dbReference>
<keyword evidence="5" id="KW-1185">Reference proteome</keyword>
<dbReference type="InterPro" id="IPR006680">
    <property type="entry name" value="Amidohydro-rel"/>
</dbReference>
<protein>
    <submittedName>
        <fullName evidence="4">Amidohydrolase</fullName>
    </submittedName>
</protein>
<evidence type="ECO:0000256" key="2">
    <source>
        <dbReference type="ARBA" id="ARBA00022801"/>
    </source>
</evidence>
<evidence type="ECO:0000259" key="3">
    <source>
        <dbReference type="Pfam" id="PF01979"/>
    </source>
</evidence>
<feature type="domain" description="Amidohydrolase-related" evidence="3">
    <location>
        <begin position="61"/>
        <end position="416"/>
    </location>
</feature>